<gene>
    <name evidence="8" type="ORF">B0T17DRAFT_588498</name>
</gene>
<proteinExistence type="inferred from homology"/>
<dbReference type="CDD" id="cd00712">
    <property type="entry name" value="AsnB"/>
    <property type="match status" value="1"/>
</dbReference>
<dbReference type="Gene3D" id="3.60.20.10">
    <property type="entry name" value="Glutamine Phosphoribosylpyrophosphate, subunit 1, domain 1"/>
    <property type="match status" value="1"/>
</dbReference>
<dbReference type="GO" id="GO:0006529">
    <property type="term" value="P:asparagine biosynthetic process"/>
    <property type="evidence" value="ECO:0007669"/>
    <property type="project" value="InterPro"/>
</dbReference>
<comment type="similarity">
    <text evidence="1">Belongs to the asparagine synthetase family.</text>
</comment>
<keyword evidence="4" id="KW-0315">Glutamine amidotransferase</keyword>
<feature type="binding site" evidence="6">
    <location>
        <position position="71"/>
    </location>
    <ligand>
        <name>L-glutamine</name>
        <dbReference type="ChEBI" id="CHEBI:58359"/>
    </ligand>
</feature>
<dbReference type="CDD" id="cd01991">
    <property type="entry name" value="Asn_synthase_B_C"/>
    <property type="match status" value="1"/>
</dbReference>
<dbReference type="SUPFAM" id="SSF56235">
    <property type="entry name" value="N-terminal nucleophile aminohydrolases (Ntn hydrolases)"/>
    <property type="match status" value="1"/>
</dbReference>
<evidence type="ECO:0000256" key="2">
    <source>
        <dbReference type="ARBA" id="ARBA00022741"/>
    </source>
</evidence>
<dbReference type="InterPro" id="IPR006426">
    <property type="entry name" value="Asn_synth_AEB"/>
</dbReference>
<dbReference type="InterPro" id="IPR033738">
    <property type="entry name" value="AsnB_N"/>
</dbReference>
<dbReference type="InterPro" id="IPR051786">
    <property type="entry name" value="ASN_synthetase/amidase"/>
</dbReference>
<dbReference type="Pfam" id="PF13537">
    <property type="entry name" value="GATase_7"/>
    <property type="match status" value="1"/>
</dbReference>
<evidence type="ECO:0000256" key="3">
    <source>
        <dbReference type="ARBA" id="ARBA00022840"/>
    </source>
</evidence>
<evidence type="ECO:0000259" key="7">
    <source>
        <dbReference type="PROSITE" id="PS51278"/>
    </source>
</evidence>
<dbReference type="EMBL" id="JAULSR010000002">
    <property type="protein sequence ID" value="KAK0628360.1"/>
    <property type="molecule type" value="Genomic_DNA"/>
</dbReference>
<dbReference type="InterPro" id="IPR014729">
    <property type="entry name" value="Rossmann-like_a/b/a_fold"/>
</dbReference>
<evidence type="ECO:0000313" key="9">
    <source>
        <dbReference type="Proteomes" id="UP001174934"/>
    </source>
</evidence>
<organism evidence="8 9">
    <name type="scientific">Bombardia bombarda</name>
    <dbReference type="NCBI Taxonomy" id="252184"/>
    <lineage>
        <taxon>Eukaryota</taxon>
        <taxon>Fungi</taxon>
        <taxon>Dikarya</taxon>
        <taxon>Ascomycota</taxon>
        <taxon>Pezizomycotina</taxon>
        <taxon>Sordariomycetes</taxon>
        <taxon>Sordariomycetidae</taxon>
        <taxon>Sordariales</taxon>
        <taxon>Lasiosphaeriaceae</taxon>
        <taxon>Bombardia</taxon>
    </lineage>
</organism>
<dbReference type="Proteomes" id="UP001174934">
    <property type="component" value="Unassembled WGS sequence"/>
</dbReference>
<dbReference type="InterPro" id="IPR029055">
    <property type="entry name" value="Ntn_hydrolases_N"/>
</dbReference>
<dbReference type="Gene3D" id="3.40.50.620">
    <property type="entry name" value="HUPs"/>
    <property type="match status" value="1"/>
</dbReference>
<dbReference type="PIRSF" id="PIRSF001589">
    <property type="entry name" value="Asn_synthetase_glu-h"/>
    <property type="match status" value="1"/>
</dbReference>
<dbReference type="GO" id="GO:0004066">
    <property type="term" value="F:asparagine synthase (glutamine-hydrolyzing) activity"/>
    <property type="evidence" value="ECO:0007669"/>
    <property type="project" value="InterPro"/>
</dbReference>
<keyword evidence="9" id="KW-1185">Reference proteome</keyword>
<dbReference type="PANTHER" id="PTHR43284">
    <property type="entry name" value="ASPARAGINE SYNTHETASE (GLUTAMINE-HYDROLYZING)"/>
    <property type="match status" value="1"/>
</dbReference>
<protein>
    <recommendedName>
        <fullName evidence="7">Glutamine amidotransferase type-2 domain-containing protein</fullName>
    </recommendedName>
</protein>
<dbReference type="Pfam" id="PF00733">
    <property type="entry name" value="Asn_synthase"/>
    <property type="match status" value="1"/>
</dbReference>
<dbReference type="AlphaFoldDB" id="A0AA39X720"/>
<keyword evidence="2 5" id="KW-0547">Nucleotide-binding</keyword>
<evidence type="ECO:0000256" key="1">
    <source>
        <dbReference type="ARBA" id="ARBA00005752"/>
    </source>
</evidence>
<evidence type="ECO:0000256" key="6">
    <source>
        <dbReference type="PIRSR" id="PIRSR001589-2"/>
    </source>
</evidence>
<dbReference type="InterPro" id="IPR017932">
    <property type="entry name" value="GATase_2_dom"/>
</dbReference>
<reference evidence="8" key="1">
    <citation type="submission" date="2023-06" db="EMBL/GenBank/DDBJ databases">
        <title>Genome-scale phylogeny and comparative genomics of the fungal order Sordariales.</title>
        <authorList>
            <consortium name="Lawrence Berkeley National Laboratory"/>
            <person name="Hensen N."/>
            <person name="Bonometti L."/>
            <person name="Westerberg I."/>
            <person name="Brannstrom I.O."/>
            <person name="Guillou S."/>
            <person name="Cros-Aarteil S."/>
            <person name="Calhoun S."/>
            <person name="Haridas S."/>
            <person name="Kuo A."/>
            <person name="Mondo S."/>
            <person name="Pangilinan J."/>
            <person name="Riley R."/>
            <person name="LaButti K."/>
            <person name="Andreopoulos B."/>
            <person name="Lipzen A."/>
            <person name="Chen C."/>
            <person name="Yanf M."/>
            <person name="Daum C."/>
            <person name="Ng V."/>
            <person name="Clum A."/>
            <person name="Steindorff A."/>
            <person name="Ohm R."/>
            <person name="Martin F."/>
            <person name="Silar P."/>
            <person name="Natvig D."/>
            <person name="Lalanne C."/>
            <person name="Gautier V."/>
            <person name="Ament-velasquez S.L."/>
            <person name="Kruys A."/>
            <person name="Hutchinson M.I."/>
            <person name="Powell A.J."/>
            <person name="Barry K."/>
            <person name="Miller A.N."/>
            <person name="Grigoriev I.V."/>
            <person name="Debuchy R."/>
            <person name="Gladieux P."/>
            <person name="Thoren M.H."/>
            <person name="Johannesson H."/>
        </authorList>
    </citation>
    <scope>NUCLEOTIDE SEQUENCE</scope>
    <source>
        <strain evidence="8">SMH3391-2</strain>
    </source>
</reference>
<name>A0AA39X720_9PEZI</name>
<dbReference type="GO" id="GO:0005524">
    <property type="term" value="F:ATP binding"/>
    <property type="evidence" value="ECO:0007669"/>
    <property type="project" value="UniProtKB-KW"/>
</dbReference>
<dbReference type="PANTHER" id="PTHR43284:SF1">
    <property type="entry name" value="ASPARAGINE SYNTHETASE"/>
    <property type="match status" value="1"/>
</dbReference>
<dbReference type="SUPFAM" id="SSF52402">
    <property type="entry name" value="Adenine nucleotide alpha hydrolases-like"/>
    <property type="match status" value="1"/>
</dbReference>
<evidence type="ECO:0000256" key="5">
    <source>
        <dbReference type="PIRNR" id="PIRNR001589"/>
    </source>
</evidence>
<keyword evidence="3 5" id="KW-0067">ATP-binding</keyword>
<dbReference type="PROSITE" id="PS51278">
    <property type="entry name" value="GATASE_TYPE_2"/>
    <property type="match status" value="1"/>
</dbReference>
<feature type="domain" description="Glutamine amidotransferase type-2" evidence="7">
    <location>
        <begin position="1"/>
        <end position="178"/>
    </location>
</feature>
<evidence type="ECO:0000313" key="8">
    <source>
        <dbReference type="EMBL" id="KAK0628360.1"/>
    </source>
</evidence>
<comment type="caution">
    <text evidence="8">The sequence shown here is derived from an EMBL/GenBank/DDBJ whole genome shotgun (WGS) entry which is preliminary data.</text>
</comment>
<evidence type="ECO:0000256" key="4">
    <source>
        <dbReference type="ARBA" id="ARBA00022962"/>
    </source>
</evidence>
<sequence>MCGITVGISDDEAIALAHNRLSINDLSPSSTQPLHHSSPTHTIHAVVNGEIYDDNDTIRNDLDCPFKSHSDSELILALYKQHGAPAFLSHLRGEFAFVLYDETNDRIITARDRFGIKPLFWTVMDGGEERDEKRLLIAAEAKAKVLPGCWMEVTRGGEMKHERYWDIEYKDKREVETRSVEEMVLGVQERLTEAIPSIVTHLVREQGIKIGDQDATSRVCCFTIEFPRELGFGRMDETTLAANFADSAYHCEQHNLDLNSVGKFVLSTLPREQGFKVVLTGEGADEHFAGYPFFPPDFLREPDLAMPTQAAFESKIPLMGVFSHGFQPDSQPTLDCFAPWVQRRWGAVVDCRQTCVDALSAEARDKIANKWHPLHASEYMWSKTMLANNLLTVLGDRTEMAHSVEARPPFLDHVLSEYVNGLPPSVKLWYTPGRMEEDEQGQGPWWEGESTATRDLLSEKWILREAGKPFITQELYERRKHPYSAPYRWLRDGPLYKTLEGICTREAVENLGFVEYSLVQQGFAKGFGEGADVRLFRLLLIIGGWVTLAERFGMKKVRMEDYQTY</sequence>
<dbReference type="InterPro" id="IPR001962">
    <property type="entry name" value="Asn_synthase"/>
</dbReference>
<dbReference type="GO" id="GO:0005829">
    <property type="term" value="C:cytosol"/>
    <property type="evidence" value="ECO:0007669"/>
    <property type="project" value="TreeGrafter"/>
</dbReference>
<accession>A0AA39X720</accession>